<name>A0A1D2N3V8_ORCCI</name>
<dbReference type="GO" id="GO:0016301">
    <property type="term" value="F:kinase activity"/>
    <property type="evidence" value="ECO:0007669"/>
    <property type="project" value="UniProtKB-KW"/>
</dbReference>
<keyword evidence="4" id="KW-1185">Reference proteome</keyword>
<gene>
    <name evidence="3" type="ORF">Ocin01_06714</name>
</gene>
<evidence type="ECO:0000256" key="1">
    <source>
        <dbReference type="SAM" id="Coils"/>
    </source>
</evidence>
<evidence type="ECO:0000313" key="4">
    <source>
        <dbReference type="Proteomes" id="UP000094527"/>
    </source>
</evidence>
<feature type="region of interest" description="Disordered" evidence="2">
    <location>
        <begin position="140"/>
        <end position="173"/>
    </location>
</feature>
<comment type="caution">
    <text evidence="3">The sequence shown here is derived from an EMBL/GenBank/DDBJ whole genome shotgun (WGS) entry which is preliminary data.</text>
</comment>
<keyword evidence="1" id="KW-0175">Coiled coil</keyword>
<sequence>FFFQCGSSGLLETLPEAESEEEEFESISATVGKEDGLYRITRSPLVSSASPSSSSSSSSELSPQAEFPPEFTSLLQPSINGGKLEVAKSIEDFGMLQQCEVENQKISVLESIIRQLRDELKECKDQNELLEFRLLEMQELSASPRPHQTDGDAEDEEEDDVEPKLIVADSDRNPDTSKGVVACLPGSVIHILIVGTKLLSGYAKRFIE</sequence>
<keyword evidence="3" id="KW-0808">Transferase</keyword>
<feature type="coiled-coil region" evidence="1">
    <location>
        <begin position="99"/>
        <end position="140"/>
    </location>
</feature>
<dbReference type="EMBL" id="LJIJ01000243">
    <property type="protein sequence ID" value="ODM99966.1"/>
    <property type="molecule type" value="Genomic_DNA"/>
</dbReference>
<accession>A0A1D2N3V8</accession>
<feature type="compositionally biased region" description="Acidic residues" evidence="2">
    <location>
        <begin position="151"/>
        <end position="161"/>
    </location>
</feature>
<feature type="compositionally biased region" description="Low complexity" evidence="2">
    <location>
        <begin position="44"/>
        <end position="63"/>
    </location>
</feature>
<feature type="region of interest" description="Disordered" evidence="2">
    <location>
        <begin position="44"/>
        <end position="74"/>
    </location>
</feature>
<evidence type="ECO:0000256" key="2">
    <source>
        <dbReference type="SAM" id="MobiDB-lite"/>
    </source>
</evidence>
<proteinExistence type="predicted"/>
<feature type="non-terminal residue" evidence="3">
    <location>
        <position position="1"/>
    </location>
</feature>
<dbReference type="AlphaFoldDB" id="A0A1D2N3V8"/>
<evidence type="ECO:0000313" key="3">
    <source>
        <dbReference type="EMBL" id="ODM99966.1"/>
    </source>
</evidence>
<reference evidence="3 4" key="1">
    <citation type="journal article" date="2016" name="Genome Biol. Evol.">
        <title>Gene Family Evolution Reflects Adaptation to Soil Environmental Stressors in the Genome of the Collembolan Orchesella cincta.</title>
        <authorList>
            <person name="Faddeeva-Vakhrusheva A."/>
            <person name="Derks M.F."/>
            <person name="Anvar S.Y."/>
            <person name="Agamennone V."/>
            <person name="Suring W."/>
            <person name="Smit S."/>
            <person name="van Straalen N.M."/>
            <person name="Roelofs D."/>
        </authorList>
    </citation>
    <scope>NUCLEOTIDE SEQUENCE [LARGE SCALE GENOMIC DNA]</scope>
    <source>
        <tissue evidence="3">Mixed pool</tissue>
    </source>
</reference>
<keyword evidence="3" id="KW-0418">Kinase</keyword>
<organism evidence="3 4">
    <name type="scientific">Orchesella cincta</name>
    <name type="common">Springtail</name>
    <name type="synonym">Podura cincta</name>
    <dbReference type="NCBI Taxonomy" id="48709"/>
    <lineage>
        <taxon>Eukaryota</taxon>
        <taxon>Metazoa</taxon>
        <taxon>Ecdysozoa</taxon>
        <taxon>Arthropoda</taxon>
        <taxon>Hexapoda</taxon>
        <taxon>Collembola</taxon>
        <taxon>Entomobryomorpha</taxon>
        <taxon>Entomobryoidea</taxon>
        <taxon>Orchesellidae</taxon>
        <taxon>Orchesellinae</taxon>
        <taxon>Orchesella</taxon>
    </lineage>
</organism>
<dbReference type="Proteomes" id="UP000094527">
    <property type="component" value="Unassembled WGS sequence"/>
</dbReference>
<protein>
    <submittedName>
        <fullName evidence="3">Janus kinase and microtubule-interacting protein 1</fullName>
    </submittedName>
</protein>